<protein>
    <recommendedName>
        <fullName evidence="1">Tyrosine specific protein phosphatases domain-containing protein</fullName>
    </recommendedName>
</protein>
<dbReference type="Pfam" id="PF13350">
    <property type="entry name" value="Y_phosphatase3"/>
    <property type="match status" value="1"/>
</dbReference>
<feature type="domain" description="Tyrosine specific protein phosphatases" evidence="1">
    <location>
        <begin position="179"/>
        <end position="240"/>
    </location>
</feature>
<dbReference type="InterPro" id="IPR029021">
    <property type="entry name" value="Prot-tyrosine_phosphatase-like"/>
</dbReference>
<reference evidence="2" key="1">
    <citation type="submission" date="2022-11" db="EMBL/GenBank/DDBJ databases">
        <title>Chromosomal genome sequence assembly and mating type (MAT) locus characterization of the leprose asexual lichenized fungus Lepraria neglecta (Nyl.) Erichsen.</title>
        <authorList>
            <person name="Allen J.L."/>
            <person name="Pfeffer B."/>
        </authorList>
    </citation>
    <scope>NUCLEOTIDE SEQUENCE</scope>
    <source>
        <strain evidence="2">Allen 5258</strain>
    </source>
</reference>
<dbReference type="InterPro" id="IPR026893">
    <property type="entry name" value="Tyr/Ser_Pase_IphP-type"/>
</dbReference>
<organism evidence="2 3">
    <name type="scientific">Lepraria neglecta</name>
    <dbReference type="NCBI Taxonomy" id="209136"/>
    <lineage>
        <taxon>Eukaryota</taxon>
        <taxon>Fungi</taxon>
        <taxon>Dikarya</taxon>
        <taxon>Ascomycota</taxon>
        <taxon>Pezizomycotina</taxon>
        <taxon>Lecanoromycetes</taxon>
        <taxon>OSLEUM clade</taxon>
        <taxon>Lecanoromycetidae</taxon>
        <taxon>Lecanorales</taxon>
        <taxon>Lecanorineae</taxon>
        <taxon>Stereocaulaceae</taxon>
        <taxon>Lepraria</taxon>
    </lineage>
</organism>
<gene>
    <name evidence="2" type="ORF">OEA41_004467</name>
</gene>
<keyword evidence="3" id="KW-1185">Reference proteome</keyword>
<dbReference type="InterPro" id="IPR000387">
    <property type="entry name" value="Tyr_Pase_dom"/>
</dbReference>
<evidence type="ECO:0000313" key="3">
    <source>
        <dbReference type="Proteomes" id="UP001276659"/>
    </source>
</evidence>
<dbReference type="PROSITE" id="PS50056">
    <property type="entry name" value="TYR_PHOSPHATASE_2"/>
    <property type="match status" value="1"/>
</dbReference>
<dbReference type="Proteomes" id="UP001276659">
    <property type="component" value="Unassembled WGS sequence"/>
</dbReference>
<dbReference type="AlphaFoldDB" id="A0AAD9YZ65"/>
<dbReference type="SUPFAM" id="SSF52799">
    <property type="entry name" value="(Phosphotyrosine protein) phosphatases II"/>
    <property type="match status" value="1"/>
</dbReference>
<dbReference type="EMBL" id="JASNWA010000010">
    <property type="protein sequence ID" value="KAK3168021.1"/>
    <property type="molecule type" value="Genomic_DNA"/>
</dbReference>
<dbReference type="PANTHER" id="PTHR31126">
    <property type="entry name" value="TYROSINE-PROTEIN PHOSPHATASE"/>
    <property type="match status" value="1"/>
</dbReference>
<dbReference type="Gene3D" id="3.90.190.10">
    <property type="entry name" value="Protein tyrosine phosphatase superfamily"/>
    <property type="match status" value="1"/>
</dbReference>
<comment type="caution">
    <text evidence="2">The sequence shown here is derived from an EMBL/GenBank/DDBJ whole genome shotgun (WGS) entry which is preliminary data.</text>
</comment>
<accession>A0AAD9YZ65</accession>
<dbReference type="PROSITE" id="PS00383">
    <property type="entry name" value="TYR_PHOSPHATASE_1"/>
    <property type="match status" value="1"/>
</dbReference>
<name>A0AAD9YZ65_9LECA</name>
<sequence length="300" mass="33196">MSTPQPSLVPSTPLTSILNFRDVGLTINALLPTSLLRPCLFYRSARPDNASPADRTALTSTYHINSIIDLRSTTELINQANKRNAKIPSSAVVPHTEFRVAEPVKIDGVNYHEMNLNGGAFARALLWRLRWSSLAKLLSYMALGYRTEAIAIVGSEVMAPRGLIGLGKDSLNHGTSELRDVFSLLADSKSYPILVHCTQGKDRTGLVVLLLLLLCDVPVDAISTDYMASERELASEREERLKEMREIGMGEEFAGCPVGWAEEMVRYIQEVQGGVGRYMEGIGVDKGMQERIRGMMLEKR</sequence>
<evidence type="ECO:0000259" key="1">
    <source>
        <dbReference type="PROSITE" id="PS50056"/>
    </source>
</evidence>
<evidence type="ECO:0000313" key="2">
    <source>
        <dbReference type="EMBL" id="KAK3168021.1"/>
    </source>
</evidence>
<dbReference type="InterPro" id="IPR016130">
    <property type="entry name" value="Tyr_Pase_AS"/>
</dbReference>
<dbReference type="GO" id="GO:0004721">
    <property type="term" value="F:phosphoprotein phosphatase activity"/>
    <property type="evidence" value="ECO:0007669"/>
    <property type="project" value="InterPro"/>
</dbReference>
<proteinExistence type="predicted"/>
<dbReference type="PANTHER" id="PTHR31126:SF10">
    <property type="entry name" value="PROTEIN PHOSPHATASE, PUTATIVE (AFU_ORTHOLOGUE AFUA_6G06650)-RELATED"/>
    <property type="match status" value="1"/>
</dbReference>